<gene>
    <name evidence="3" type="ORF">SUNI508_05569</name>
</gene>
<reference evidence="3 4" key="1">
    <citation type="journal article" date="2024" name="J. Plant Pathol.">
        <title>Sequence and assembly of the genome of Seiridium unicorne, isolate CBS 538.82, causal agent of cypress canker disease.</title>
        <authorList>
            <person name="Scali E."/>
            <person name="Rocca G.D."/>
            <person name="Danti R."/>
            <person name="Garbelotto M."/>
            <person name="Barberini S."/>
            <person name="Baroncelli R."/>
            <person name="Emiliani G."/>
        </authorList>
    </citation>
    <scope>NUCLEOTIDE SEQUENCE [LARGE SCALE GENOMIC DNA]</scope>
    <source>
        <strain evidence="3 4">BM-138-508</strain>
    </source>
</reference>
<evidence type="ECO:0000256" key="1">
    <source>
        <dbReference type="SAM" id="MobiDB-lite"/>
    </source>
</evidence>
<proteinExistence type="predicted"/>
<feature type="chain" id="PRO_5047207751" evidence="2">
    <location>
        <begin position="18"/>
        <end position="526"/>
    </location>
</feature>
<feature type="signal peptide" evidence="2">
    <location>
        <begin position="1"/>
        <end position="17"/>
    </location>
</feature>
<keyword evidence="2" id="KW-0732">Signal</keyword>
<evidence type="ECO:0000256" key="2">
    <source>
        <dbReference type="SAM" id="SignalP"/>
    </source>
</evidence>
<comment type="caution">
    <text evidence="3">The sequence shown here is derived from an EMBL/GenBank/DDBJ whole genome shotgun (WGS) entry which is preliminary data.</text>
</comment>
<accession>A0ABR2V3Z6</accession>
<evidence type="ECO:0000313" key="4">
    <source>
        <dbReference type="Proteomes" id="UP001408356"/>
    </source>
</evidence>
<dbReference type="Proteomes" id="UP001408356">
    <property type="component" value="Unassembled WGS sequence"/>
</dbReference>
<name>A0ABR2V3Z6_9PEZI</name>
<sequence>MLRAGVTALALAALAYGAPTSTKEKKLEQRQWQIGDPHTTTLVVGGGAPPTAVPTSGPGILPPITGGFTPPPKRQDSSPVLGGSDPSAVKAHLVALELEYEQLVQQYGKNPPASVSKRKKEIEAELKQYGIAIVQTPDGTSTTITFGKVKRQDNVGPVLGGSDPSALQAHIIALELEYEFLVQQYGKNAPAPISRRERDIENELKTYGIAIIQTPDGTSTIITPGKSRRQDSILGDEAYGAAAFDLAGLEKTLESLWHQYGPNPPHDVYVVEENIKHILIAYGITIVQSPDGTSTVIYPSAKRSSPDYDVEKLEVILQTTVQNYNGERLPLADWLVLQNIAAVLQSYGVAIEQSSDSTTATVESRDKRAGVVTIGDSVNIVALQALLALLEATYGTAPPRDIYLIEQTIVTILGTQGIIIAGFPIPGGSLNPDPTIPGGSINPDPTVPGGSLEPSTKRSTPAFDVEGLQTALAQLEAEYGTYGSGTRPVSVFIIMQNIVTILQAEGVTVPAWPNLGGGSTTIEPSN</sequence>
<organism evidence="3 4">
    <name type="scientific">Seiridium unicorne</name>
    <dbReference type="NCBI Taxonomy" id="138068"/>
    <lineage>
        <taxon>Eukaryota</taxon>
        <taxon>Fungi</taxon>
        <taxon>Dikarya</taxon>
        <taxon>Ascomycota</taxon>
        <taxon>Pezizomycotina</taxon>
        <taxon>Sordariomycetes</taxon>
        <taxon>Xylariomycetidae</taxon>
        <taxon>Amphisphaeriales</taxon>
        <taxon>Sporocadaceae</taxon>
        <taxon>Seiridium</taxon>
    </lineage>
</organism>
<keyword evidence="4" id="KW-1185">Reference proteome</keyword>
<dbReference type="EMBL" id="JARVKF010000168">
    <property type="protein sequence ID" value="KAK9421639.1"/>
    <property type="molecule type" value="Genomic_DNA"/>
</dbReference>
<protein>
    <submittedName>
        <fullName evidence="3">Uncharacterized protein</fullName>
    </submittedName>
</protein>
<evidence type="ECO:0000313" key="3">
    <source>
        <dbReference type="EMBL" id="KAK9421639.1"/>
    </source>
</evidence>
<feature type="region of interest" description="Disordered" evidence="1">
    <location>
        <begin position="435"/>
        <end position="459"/>
    </location>
</feature>